<dbReference type="InterPro" id="IPR039513">
    <property type="entry name" value="PL-6"/>
</dbReference>
<protein>
    <submittedName>
        <fullName evidence="3">Right-handed parallel beta-helix repeat-containing protein</fullName>
    </submittedName>
</protein>
<dbReference type="RefSeq" id="WP_207055577.1">
    <property type="nucleotide sequence ID" value="NZ_JAFIMU010000008.1"/>
</dbReference>
<feature type="signal peptide" evidence="2">
    <location>
        <begin position="1"/>
        <end position="17"/>
    </location>
</feature>
<feature type="compositionally biased region" description="Acidic residues" evidence="1">
    <location>
        <begin position="457"/>
        <end position="469"/>
    </location>
</feature>
<dbReference type="EMBL" id="JAFIMU010000008">
    <property type="protein sequence ID" value="MBN8231305.1"/>
    <property type="molecule type" value="Genomic_DNA"/>
</dbReference>
<organism evidence="3 4">
    <name type="scientific">Corallococcus macrosporus</name>
    <dbReference type="NCBI Taxonomy" id="35"/>
    <lineage>
        <taxon>Bacteria</taxon>
        <taxon>Pseudomonadati</taxon>
        <taxon>Myxococcota</taxon>
        <taxon>Myxococcia</taxon>
        <taxon>Myxococcales</taxon>
        <taxon>Cystobacterineae</taxon>
        <taxon>Myxococcaceae</taxon>
        <taxon>Corallococcus</taxon>
    </lineage>
</organism>
<dbReference type="SMART" id="SM00710">
    <property type="entry name" value="PbH1"/>
    <property type="match status" value="4"/>
</dbReference>
<proteinExistence type="predicted"/>
<keyword evidence="2" id="KW-0732">Signal</keyword>
<feature type="compositionally biased region" description="Gly residues" evidence="1">
    <location>
        <begin position="403"/>
        <end position="448"/>
    </location>
</feature>
<dbReference type="SUPFAM" id="SSF51126">
    <property type="entry name" value="Pectin lyase-like"/>
    <property type="match status" value="1"/>
</dbReference>
<accession>A0ABS3DJ22</accession>
<dbReference type="InterPro" id="IPR012334">
    <property type="entry name" value="Pectin_lyas_fold"/>
</dbReference>
<reference evidence="3 4" key="1">
    <citation type="submission" date="2021-02" db="EMBL/GenBank/DDBJ databases">
        <title>De Novo genome assembly of isolated myxobacteria.</title>
        <authorList>
            <person name="Stevens D.C."/>
        </authorList>
    </citation>
    <scope>NUCLEOTIDE SEQUENCE [LARGE SCALE GENOMIC DNA]</scope>
    <source>
        <strain evidence="3 4">ATCC 29039</strain>
    </source>
</reference>
<name>A0ABS3DJ22_9BACT</name>
<feature type="chain" id="PRO_5046857701" evidence="2">
    <location>
        <begin position="18"/>
        <end position="496"/>
    </location>
</feature>
<dbReference type="InterPro" id="IPR011050">
    <property type="entry name" value="Pectin_lyase_fold/virulence"/>
</dbReference>
<evidence type="ECO:0000313" key="4">
    <source>
        <dbReference type="Proteomes" id="UP000664052"/>
    </source>
</evidence>
<sequence length="496" mass="51209">MRTVSLALLLLPLTGGAAVKSVSTPAQLQTALSSAQAGDEIVLEDGTYAFSVNLTCAAEGTSAAPIVVRAKNRHAALIRFNAQEGFKVSGRYWTFDGLTVEGVCSNDQTCEHAFHVTGHAENFVLRNSRVRDFNSQLKANATQNGSVWEMPHRGLIENNEIYDTRVRATGTPVNKLNIDTGDDWVVRDNEIHDFGKQGGVSYGAFMKSGGKRGLFERNRVLCAKDRTGETDTRIGLSFGGGGTGNQYCAPAFDPNVPCSPEHTDGIIRNNIVANCTDAAVYLNKAANTRVLFNTFVGNGLGVDFRYAASTGQATGNVMASTVRNRDSATGTFTANRTGVDNATFASWYVAPLKGDLTLKGNVSSLIGAAPKNALAPEDFCLRTRPASATLGALEHSLGNCTPGTGGGTDGGTGTGGGTDAGTGGGTDAGTGTGGGTDAGTGLDAGTGGIIPDAGTGPEEEAPGDDDEDGGCSASPGLLPALLALLAPLALRRRARR</sequence>
<dbReference type="Pfam" id="PF14592">
    <property type="entry name" value="Chondroitinas_B"/>
    <property type="match status" value="1"/>
</dbReference>
<dbReference type="Gene3D" id="2.160.20.10">
    <property type="entry name" value="Single-stranded right-handed beta-helix, Pectin lyase-like"/>
    <property type="match status" value="1"/>
</dbReference>
<evidence type="ECO:0000256" key="1">
    <source>
        <dbReference type="SAM" id="MobiDB-lite"/>
    </source>
</evidence>
<evidence type="ECO:0000313" key="3">
    <source>
        <dbReference type="EMBL" id="MBN8231305.1"/>
    </source>
</evidence>
<evidence type="ECO:0000256" key="2">
    <source>
        <dbReference type="SAM" id="SignalP"/>
    </source>
</evidence>
<dbReference type="InterPro" id="IPR006626">
    <property type="entry name" value="PbH1"/>
</dbReference>
<feature type="region of interest" description="Disordered" evidence="1">
    <location>
        <begin position="398"/>
        <end position="476"/>
    </location>
</feature>
<comment type="caution">
    <text evidence="3">The sequence shown here is derived from an EMBL/GenBank/DDBJ whole genome shotgun (WGS) entry which is preliminary data.</text>
</comment>
<dbReference type="Proteomes" id="UP000664052">
    <property type="component" value="Unassembled WGS sequence"/>
</dbReference>
<gene>
    <name evidence="3" type="ORF">JYK02_27695</name>
</gene>
<keyword evidence="4" id="KW-1185">Reference proteome</keyword>